<proteinExistence type="predicted"/>
<organism evidence="2 3">
    <name type="scientific">Lasiosphaeria ovina</name>
    <dbReference type="NCBI Taxonomy" id="92902"/>
    <lineage>
        <taxon>Eukaryota</taxon>
        <taxon>Fungi</taxon>
        <taxon>Dikarya</taxon>
        <taxon>Ascomycota</taxon>
        <taxon>Pezizomycotina</taxon>
        <taxon>Sordariomycetes</taxon>
        <taxon>Sordariomycetidae</taxon>
        <taxon>Sordariales</taxon>
        <taxon>Lasiosphaeriaceae</taxon>
        <taxon>Lasiosphaeria</taxon>
    </lineage>
</organism>
<sequence length="87" mass="9852">MSGMGSDTVVELIALLVALPPTALIAARCYRRWRQKLASSLRDEERALSLNRNHALRPPHHPPYSSQPRTLSFGRVVMVMDLWLESL</sequence>
<keyword evidence="1" id="KW-1133">Transmembrane helix</keyword>
<evidence type="ECO:0000313" key="2">
    <source>
        <dbReference type="EMBL" id="KAK3384027.1"/>
    </source>
</evidence>
<evidence type="ECO:0000313" key="3">
    <source>
        <dbReference type="Proteomes" id="UP001287356"/>
    </source>
</evidence>
<keyword evidence="1" id="KW-0812">Transmembrane</keyword>
<gene>
    <name evidence="2" type="ORF">B0T24DRAFT_72089</name>
</gene>
<name>A0AAE0NM27_9PEZI</name>
<reference evidence="2" key="2">
    <citation type="submission" date="2023-06" db="EMBL/GenBank/DDBJ databases">
        <authorList>
            <consortium name="Lawrence Berkeley National Laboratory"/>
            <person name="Haridas S."/>
            <person name="Hensen N."/>
            <person name="Bonometti L."/>
            <person name="Westerberg I."/>
            <person name="Brannstrom I.O."/>
            <person name="Guillou S."/>
            <person name="Cros-Aarteil S."/>
            <person name="Calhoun S."/>
            <person name="Kuo A."/>
            <person name="Mondo S."/>
            <person name="Pangilinan J."/>
            <person name="Riley R."/>
            <person name="Labutti K."/>
            <person name="Andreopoulos B."/>
            <person name="Lipzen A."/>
            <person name="Chen C."/>
            <person name="Yanf M."/>
            <person name="Daum C."/>
            <person name="Ng V."/>
            <person name="Clum A."/>
            <person name="Steindorff A."/>
            <person name="Ohm R."/>
            <person name="Martin F."/>
            <person name="Silar P."/>
            <person name="Natvig D."/>
            <person name="Lalanne C."/>
            <person name="Gautier V."/>
            <person name="Ament-Velasquez S.L."/>
            <person name="Kruys A."/>
            <person name="Hutchinson M.I."/>
            <person name="Powell A.J."/>
            <person name="Barry K."/>
            <person name="Miller A.N."/>
            <person name="Grigoriev I.V."/>
            <person name="Debuchy R."/>
            <person name="Gladieux P."/>
            <person name="Thoren M.H."/>
            <person name="Johannesson H."/>
        </authorList>
    </citation>
    <scope>NUCLEOTIDE SEQUENCE</scope>
    <source>
        <strain evidence="2">CBS 958.72</strain>
    </source>
</reference>
<keyword evidence="1" id="KW-0472">Membrane</keyword>
<comment type="caution">
    <text evidence="2">The sequence shown here is derived from an EMBL/GenBank/DDBJ whole genome shotgun (WGS) entry which is preliminary data.</text>
</comment>
<feature type="transmembrane region" description="Helical" evidence="1">
    <location>
        <begin position="12"/>
        <end position="30"/>
    </location>
</feature>
<dbReference type="Proteomes" id="UP001287356">
    <property type="component" value="Unassembled WGS sequence"/>
</dbReference>
<accession>A0AAE0NM27</accession>
<protein>
    <submittedName>
        <fullName evidence="2">Uncharacterized protein</fullName>
    </submittedName>
</protein>
<dbReference type="EMBL" id="JAULSN010000001">
    <property type="protein sequence ID" value="KAK3384027.1"/>
    <property type="molecule type" value="Genomic_DNA"/>
</dbReference>
<evidence type="ECO:0000256" key="1">
    <source>
        <dbReference type="SAM" id="Phobius"/>
    </source>
</evidence>
<dbReference type="AlphaFoldDB" id="A0AAE0NM27"/>
<keyword evidence="3" id="KW-1185">Reference proteome</keyword>
<reference evidence="2" key="1">
    <citation type="journal article" date="2023" name="Mol. Phylogenet. Evol.">
        <title>Genome-scale phylogeny and comparative genomics of the fungal order Sordariales.</title>
        <authorList>
            <person name="Hensen N."/>
            <person name="Bonometti L."/>
            <person name="Westerberg I."/>
            <person name="Brannstrom I.O."/>
            <person name="Guillou S."/>
            <person name="Cros-Aarteil S."/>
            <person name="Calhoun S."/>
            <person name="Haridas S."/>
            <person name="Kuo A."/>
            <person name="Mondo S."/>
            <person name="Pangilinan J."/>
            <person name="Riley R."/>
            <person name="LaButti K."/>
            <person name="Andreopoulos B."/>
            <person name="Lipzen A."/>
            <person name="Chen C."/>
            <person name="Yan M."/>
            <person name="Daum C."/>
            <person name="Ng V."/>
            <person name="Clum A."/>
            <person name="Steindorff A."/>
            <person name="Ohm R.A."/>
            <person name="Martin F."/>
            <person name="Silar P."/>
            <person name="Natvig D.O."/>
            <person name="Lalanne C."/>
            <person name="Gautier V."/>
            <person name="Ament-Velasquez S.L."/>
            <person name="Kruys A."/>
            <person name="Hutchinson M.I."/>
            <person name="Powell A.J."/>
            <person name="Barry K."/>
            <person name="Miller A.N."/>
            <person name="Grigoriev I.V."/>
            <person name="Debuchy R."/>
            <person name="Gladieux P."/>
            <person name="Hiltunen Thoren M."/>
            <person name="Johannesson H."/>
        </authorList>
    </citation>
    <scope>NUCLEOTIDE SEQUENCE</scope>
    <source>
        <strain evidence="2">CBS 958.72</strain>
    </source>
</reference>